<dbReference type="PROSITE" id="PS00233">
    <property type="entry name" value="CHIT_BIND_RR_1"/>
    <property type="match status" value="1"/>
</dbReference>
<dbReference type="PROSITE" id="PS51155">
    <property type="entry name" value="CHIT_BIND_RR_2"/>
    <property type="match status" value="1"/>
</dbReference>
<dbReference type="GO" id="GO:0062129">
    <property type="term" value="C:chitin-based extracellular matrix"/>
    <property type="evidence" value="ECO:0007669"/>
    <property type="project" value="TreeGrafter"/>
</dbReference>
<dbReference type="Pfam" id="PF00379">
    <property type="entry name" value="Chitin_bind_4"/>
    <property type="match status" value="1"/>
</dbReference>
<comment type="function">
    <text evidence="1">Component of the rigid cuticle of the spider.</text>
</comment>
<evidence type="ECO:0000256" key="1">
    <source>
        <dbReference type="ARBA" id="ARBA00002980"/>
    </source>
</evidence>
<evidence type="ECO:0000256" key="2">
    <source>
        <dbReference type="ARBA" id="ARBA00022460"/>
    </source>
</evidence>
<dbReference type="AlphaFoldDB" id="A0AAV4U195"/>
<keyword evidence="6" id="KW-1185">Reference proteome</keyword>
<dbReference type="EMBL" id="BPLQ01010557">
    <property type="protein sequence ID" value="GIY51546.1"/>
    <property type="molecule type" value="Genomic_DNA"/>
</dbReference>
<sequence>MKVLVLFSVLAIGYSTPITPVAVSAGDSTQYKSEDNFGNYNFGYNEAHLSGGTFRKESGDALGNKIGSYGLQEADGRTRIVNYIADANGFRVDIKTNEPGIESKDSASTSVNKAVYAATDLAPESPITYDVTKSPDLVPESPITYDVTKSPDLVPEPPITYDATTSPDLVSKSPITYDVTTSPDLDSKSPIAYDIATSPAKMSISAPGVYSYANVPSTYNTYATTSAFLPPSYQYVPANTNAAAVTPISYLINPSLHKTVPEQVLTYVNAPASVPYRNYEPILVYASSAYL</sequence>
<dbReference type="Proteomes" id="UP001054837">
    <property type="component" value="Unassembled WGS sequence"/>
</dbReference>
<evidence type="ECO:0000313" key="6">
    <source>
        <dbReference type="Proteomes" id="UP001054837"/>
    </source>
</evidence>
<feature type="signal peptide" evidence="4">
    <location>
        <begin position="1"/>
        <end position="15"/>
    </location>
</feature>
<dbReference type="InterPro" id="IPR000618">
    <property type="entry name" value="Insect_cuticle"/>
</dbReference>
<keyword evidence="2 3" id="KW-0193">Cuticle</keyword>
<name>A0AAV4U195_9ARAC</name>
<dbReference type="InterPro" id="IPR050468">
    <property type="entry name" value="Cuticle_Struct_Prot"/>
</dbReference>
<dbReference type="PANTHER" id="PTHR10380:SF173">
    <property type="entry name" value="CUTICULAR PROTEIN 47EF, ISOFORM C-RELATED"/>
    <property type="match status" value="1"/>
</dbReference>
<protein>
    <submittedName>
        <fullName evidence="5">Cuticle protein 14 isoform a</fullName>
    </submittedName>
</protein>
<proteinExistence type="predicted"/>
<organism evidence="5 6">
    <name type="scientific">Caerostris darwini</name>
    <dbReference type="NCBI Taxonomy" id="1538125"/>
    <lineage>
        <taxon>Eukaryota</taxon>
        <taxon>Metazoa</taxon>
        <taxon>Ecdysozoa</taxon>
        <taxon>Arthropoda</taxon>
        <taxon>Chelicerata</taxon>
        <taxon>Arachnida</taxon>
        <taxon>Araneae</taxon>
        <taxon>Araneomorphae</taxon>
        <taxon>Entelegynae</taxon>
        <taxon>Araneoidea</taxon>
        <taxon>Araneidae</taxon>
        <taxon>Caerostris</taxon>
    </lineage>
</organism>
<reference evidence="5 6" key="1">
    <citation type="submission" date="2021-06" db="EMBL/GenBank/DDBJ databases">
        <title>Caerostris darwini draft genome.</title>
        <authorList>
            <person name="Kono N."/>
            <person name="Arakawa K."/>
        </authorList>
    </citation>
    <scope>NUCLEOTIDE SEQUENCE [LARGE SCALE GENOMIC DNA]</scope>
</reference>
<evidence type="ECO:0000313" key="5">
    <source>
        <dbReference type="EMBL" id="GIY51546.1"/>
    </source>
</evidence>
<feature type="chain" id="PRO_5043741619" evidence="4">
    <location>
        <begin position="16"/>
        <end position="291"/>
    </location>
</feature>
<accession>A0AAV4U195</accession>
<dbReference type="GO" id="GO:0008010">
    <property type="term" value="F:structural constituent of chitin-based larval cuticle"/>
    <property type="evidence" value="ECO:0007669"/>
    <property type="project" value="TreeGrafter"/>
</dbReference>
<comment type="caution">
    <text evidence="5">The sequence shown here is derived from an EMBL/GenBank/DDBJ whole genome shotgun (WGS) entry which is preliminary data.</text>
</comment>
<evidence type="ECO:0000256" key="3">
    <source>
        <dbReference type="PROSITE-ProRule" id="PRU00497"/>
    </source>
</evidence>
<evidence type="ECO:0000256" key="4">
    <source>
        <dbReference type="SAM" id="SignalP"/>
    </source>
</evidence>
<dbReference type="PANTHER" id="PTHR10380">
    <property type="entry name" value="CUTICLE PROTEIN"/>
    <property type="match status" value="1"/>
</dbReference>
<keyword evidence="4" id="KW-0732">Signal</keyword>
<gene>
    <name evidence="5" type="ORF">CDAR_587011</name>
</gene>
<dbReference type="InterPro" id="IPR031311">
    <property type="entry name" value="CHIT_BIND_RR_consensus"/>
</dbReference>